<gene>
    <name evidence="4" type="ORF">F3Y22_tig00109987pilonHSYRG00025</name>
</gene>
<evidence type="ECO:0000313" key="5">
    <source>
        <dbReference type="Proteomes" id="UP000436088"/>
    </source>
</evidence>
<protein>
    <recommendedName>
        <fullName evidence="2">3-hydroxyisobutyryl-CoA hydrolase</fullName>
        <shortName evidence="2">HIB-CoA hydrolase</shortName>
        <shortName evidence="2">HIBYL-CoA-H</shortName>
        <ecNumber evidence="2">3.1.2.4</ecNumber>
    </recommendedName>
    <alternativeName>
        <fullName evidence="2">3-hydroxyisobutyryl-coenzyme A hydrolase</fullName>
    </alternativeName>
</protein>
<dbReference type="GO" id="GO:0006574">
    <property type="term" value="P:L-valine catabolic process"/>
    <property type="evidence" value="ECO:0007669"/>
    <property type="project" value="UniProtKB-UniRule"/>
</dbReference>
<reference evidence="4" key="1">
    <citation type="submission" date="2019-09" db="EMBL/GenBank/DDBJ databases">
        <title>Draft genome information of white flower Hibiscus syriacus.</title>
        <authorList>
            <person name="Kim Y.-M."/>
        </authorList>
    </citation>
    <scope>NUCLEOTIDE SEQUENCE [LARGE SCALE GENOMIC DNA]</scope>
    <source>
        <strain evidence="4">YM2019G1</strain>
    </source>
</reference>
<keyword evidence="5" id="KW-1185">Reference proteome</keyword>
<organism evidence="4 5">
    <name type="scientific">Hibiscus syriacus</name>
    <name type="common">Rose of Sharon</name>
    <dbReference type="NCBI Taxonomy" id="106335"/>
    <lineage>
        <taxon>Eukaryota</taxon>
        <taxon>Viridiplantae</taxon>
        <taxon>Streptophyta</taxon>
        <taxon>Embryophyta</taxon>
        <taxon>Tracheophyta</taxon>
        <taxon>Spermatophyta</taxon>
        <taxon>Magnoliopsida</taxon>
        <taxon>eudicotyledons</taxon>
        <taxon>Gunneridae</taxon>
        <taxon>Pentapetalae</taxon>
        <taxon>rosids</taxon>
        <taxon>malvids</taxon>
        <taxon>Malvales</taxon>
        <taxon>Malvaceae</taxon>
        <taxon>Malvoideae</taxon>
        <taxon>Hibiscus</taxon>
    </lineage>
</organism>
<proteinExistence type="inferred from homology"/>
<comment type="caution">
    <text evidence="4">The sequence shown here is derived from an EMBL/GenBank/DDBJ whole genome shotgun (WGS) entry which is preliminary data.</text>
</comment>
<dbReference type="EMBL" id="VEPZ02000799">
    <property type="protein sequence ID" value="KAE8718790.1"/>
    <property type="molecule type" value="Genomic_DNA"/>
</dbReference>
<keyword evidence="1 2" id="KW-0378">Hydrolase</keyword>
<dbReference type="Proteomes" id="UP000436088">
    <property type="component" value="Unassembled WGS sequence"/>
</dbReference>
<name>A0A6A3BP47_HIBSY</name>
<dbReference type="Pfam" id="PF16113">
    <property type="entry name" value="ECH_2"/>
    <property type="match status" value="1"/>
</dbReference>
<keyword evidence="4" id="KW-0645">Protease</keyword>
<dbReference type="SUPFAM" id="SSF52096">
    <property type="entry name" value="ClpP/crotonase"/>
    <property type="match status" value="1"/>
</dbReference>
<evidence type="ECO:0000256" key="2">
    <source>
        <dbReference type="RuleBase" id="RU369070"/>
    </source>
</evidence>
<comment type="similarity">
    <text evidence="2">Belongs to the enoyl-CoA hydratase/isomerase family.</text>
</comment>
<comment type="function">
    <text evidence="2">Hydrolyzes 3-hydroxyisobutyryl-CoA (HIBYL-CoA), a saline catabolite. Has high activity toward isobutyryl-CoA. Could be an isobutyryl-CoA dehydrogenase that functions in valine catabolism.</text>
</comment>
<dbReference type="GO" id="GO:0005829">
    <property type="term" value="C:cytosol"/>
    <property type="evidence" value="ECO:0007669"/>
    <property type="project" value="TreeGrafter"/>
</dbReference>
<dbReference type="GO" id="GO:0008233">
    <property type="term" value="F:peptidase activity"/>
    <property type="evidence" value="ECO:0007669"/>
    <property type="project" value="UniProtKB-KW"/>
</dbReference>
<dbReference type="InterPro" id="IPR032259">
    <property type="entry name" value="HIBYL-CoA-H"/>
</dbReference>
<dbReference type="PANTHER" id="PTHR43176">
    <property type="entry name" value="3-HYDROXYISOBUTYRYL-COA HYDROLASE-RELATED"/>
    <property type="match status" value="1"/>
</dbReference>
<dbReference type="GO" id="GO:0003860">
    <property type="term" value="F:3-hydroxyisobutyryl-CoA hydrolase activity"/>
    <property type="evidence" value="ECO:0007669"/>
    <property type="project" value="UniProtKB-UniRule"/>
</dbReference>
<dbReference type="PANTHER" id="PTHR43176:SF5">
    <property type="entry name" value="3-HYDROXYISOBUTYRYL-COA HYDROLASE-LIKE PROTEIN 4, MITOCHONDRIAL"/>
    <property type="match status" value="1"/>
</dbReference>
<sequence length="126" mass="13219">MGFGVGLSGHGRYRVVTERTVLAMPENAIGLFPDVGFSYIAAKTPGGGSVVAEWANDALQGLGKGAPFSLCLTKSYFSKVASGYGKHGNEFTANPKWNPPSLKEVDPKEVEAVFEALGAGAEELQV</sequence>
<evidence type="ECO:0000313" key="4">
    <source>
        <dbReference type="EMBL" id="KAE8718790.1"/>
    </source>
</evidence>
<accession>A0A6A3BP47</accession>
<feature type="domain" description="Enoyl-CoA hydratase/isomerase" evidence="3">
    <location>
        <begin position="1"/>
        <end position="47"/>
    </location>
</feature>
<dbReference type="Gene3D" id="3.90.226.10">
    <property type="entry name" value="2-enoyl-CoA Hydratase, Chain A, domain 1"/>
    <property type="match status" value="2"/>
</dbReference>
<dbReference type="AlphaFoldDB" id="A0A6A3BP47"/>
<evidence type="ECO:0000256" key="1">
    <source>
        <dbReference type="ARBA" id="ARBA00022801"/>
    </source>
</evidence>
<dbReference type="InterPro" id="IPR045004">
    <property type="entry name" value="ECH_dom"/>
</dbReference>
<comment type="pathway">
    <text evidence="2">Amino-acid degradation; L-valine degradation.</text>
</comment>
<dbReference type="GO" id="GO:0006508">
    <property type="term" value="P:proteolysis"/>
    <property type="evidence" value="ECO:0007669"/>
    <property type="project" value="UniProtKB-KW"/>
</dbReference>
<dbReference type="InterPro" id="IPR029045">
    <property type="entry name" value="ClpP/crotonase-like_dom_sf"/>
</dbReference>
<dbReference type="EC" id="3.1.2.4" evidence="2"/>
<evidence type="ECO:0000259" key="3">
    <source>
        <dbReference type="Pfam" id="PF16113"/>
    </source>
</evidence>
<comment type="catalytic activity">
    <reaction evidence="2">
        <text>3-hydroxy-2-methylpropanoyl-CoA + H2O = 3-hydroxy-2-methylpropanoate + CoA + H(+)</text>
        <dbReference type="Rhea" id="RHEA:20888"/>
        <dbReference type="ChEBI" id="CHEBI:11805"/>
        <dbReference type="ChEBI" id="CHEBI:15377"/>
        <dbReference type="ChEBI" id="CHEBI:15378"/>
        <dbReference type="ChEBI" id="CHEBI:57287"/>
        <dbReference type="ChEBI" id="CHEBI:57340"/>
        <dbReference type="EC" id="3.1.2.4"/>
    </reaction>
</comment>